<dbReference type="EMBL" id="VUJU01006306">
    <property type="protein sequence ID" value="KAF0748897.1"/>
    <property type="molecule type" value="Genomic_DNA"/>
</dbReference>
<proteinExistence type="predicted"/>
<accession>A0A6G0Y4D9</accession>
<organism evidence="1 2">
    <name type="scientific">Aphis craccivora</name>
    <name type="common">Cowpea aphid</name>
    <dbReference type="NCBI Taxonomy" id="307492"/>
    <lineage>
        <taxon>Eukaryota</taxon>
        <taxon>Metazoa</taxon>
        <taxon>Ecdysozoa</taxon>
        <taxon>Arthropoda</taxon>
        <taxon>Hexapoda</taxon>
        <taxon>Insecta</taxon>
        <taxon>Pterygota</taxon>
        <taxon>Neoptera</taxon>
        <taxon>Paraneoptera</taxon>
        <taxon>Hemiptera</taxon>
        <taxon>Sternorrhyncha</taxon>
        <taxon>Aphidomorpha</taxon>
        <taxon>Aphidoidea</taxon>
        <taxon>Aphididae</taxon>
        <taxon>Aphidini</taxon>
        <taxon>Aphis</taxon>
        <taxon>Aphis</taxon>
    </lineage>
</organism>
<keyword evidence="2" id="KW-1185">Reference proteome</keyword>
<protein>
    <submittedName>
        <fullName evidence="1">Uncharacterized protein</fullName>
    </submittedName>
</protein>
<comment type="caution">
    <text evidence="1">The sequence shown here is derived from an EMBL/GenBank/DDBJ whole genome shotgun (WGS) entry which is preliminary data.</text>
</comment>
<name>A0A6G0Y4D9_APHCR</name>
<gene>
    <name evidence="1" type="ORF">FWK35_00021466</name>
</gene>
<reference evidence="1 2" key="1">
    <citation type="submission" date="2019-08" db="EMBL/GenBank/DDBJ databases">
        <title>Whole genome of Aphis craccivora.</title>
        <authorList>
            <person name="Voronova N.V."/>
            <person name="Shulinski R.S."/>
            <person name="Bandarenka Y.V."/>
            <person name="Zhorov D.G."/>
            <person name="Warner D."/>
        </authorList>
    </citation>
    <scope>NUCLEOTIDE SEQUENCE [LARGE SCALE GENOMIC DNA]</scope>
    <source>
        <strain evidence="1">180601</strain>
        <tissue evidence="1">Whole Body</tissue>
    </source>
</reference>
<dbReference type="Proteomes" id="UP000478052">
    <property type="component" value="Unassembled WGS sequence"/>
</dbReference>
<evidence type="ECO:0000313" key="1">
    <source>
        <dbReference type="EMBL" id="KAF0748897.1"/>
    </source>
</evidence>
<evidence type="ECO:0000313" key="2">
    <source>
        <dbReference type="Proteomes" id="UP000478052"/>
    </source>
</evidence>
<sequence>MTCCFRLTHVRHCKFSFINFNSVLYILILECIDLL</sequence>
<dbReference type="AlphaFoldDB" id="A0A6G0Y4D9"/>